<keyword evidence="1" id="KW-1133">Transmembrane helix</keyword>
<keyword evidence="1" id="KW-0472">Membrane</keyword>
<evidence type="ECO:0000313" key="2">
    <source>
        <dbReference type="EMBL" id="SVC31435.1"/>
    </source>
</evidence>
<organism evidence="2">
    <name type="scientific">marine metagenome</name>
    <dbReference type="NCBI Taxonomy" id="408172"/>
    <lineage>
        <taxon>unclassified sequences</taxon>
        <taxon>metagenomes</taxon>
        <taxon>ecological metagenomes</taxon>
    </lineage>
</organism>
<dbReference type="AlphaFoldDB" id="A0A382L6K5"/>
<keyword evidence="1" id="KW-0812">Transmembrane</keyword>
<gene>
    <name evidence="2" type="ORF">METZ01_LOCUS284289</name>
</gene>
<proteinExistence type="predicted"/>
<accession>A0A382L6K5</accession>
<dbReference type="EMBL" id="UINC01084619">
    <property type="protein sequence ID" value="SVC31435.1"/>
    <property type="molecule type" value="Genomic_DNA"/>
</dbReference>
<feature type="transmembrane region" description="Helical" evidence="1">
    <location>
        <begin position="68"/>
        <end position="87"/>
    </location>
</feature>
<reference evidence="2" key="1">
    <citation type="submission" date="2018-05" db="EMBL/GenBank/DDBJ databases">
        <authorList>
            <person name="Lanie J.A."/>
            <person name="Ng W.-L."/>
            <person name="Kazmierczak K.M."/>
            <person name="Andrzejewski T.M."/>
            <person name="Davidsen T.M."/>
            <person name="Wayne K.J."/>
            <person name="Tettelin H."/>
            <person name="Glass J.I."/>
            <person name="Rusch D."/>
            <person name="Podicherti R."/>
            <person name="Tsui H.-C.T."/>
            <person name="Winkler M.E."/>
        </authorList>
    </citation>
    <scope>NUCLEOTIDE SEQUENCE</scope>
</reference>
<feature type="transmembrane region" description="Helical" evidence="1">
    <location>
        <begin position="99"/>
        <end position="117"/>
    </location>
</feature>
<feature type="transmembrane region" description="Helical" evidence="1">
    <location>
        <begin position="129"/>
        <end position="148"/>
    </location>
</feature>
<protein>
    <recommendedName>
        <fullName evidence="3">Glycosyltransferase RgtA/B/C/D-like domain-containing protein</fullName>
    </recommendedName>
</protein>
<feature type="non-terminal residue" evidence="2">
    <location>
        <position position="1"/>
    </location>
</feature>
<feature type="transmembrane region" description="Helical" evidence="1">
    <location>
        <begin position="29"/>
        <end position="56"/>
    </location>
</feature>
<name>A0A382L6K5_9ZZZZ</name>
<evidence type="ECO:0008006" key="3">
    <source>
        <dbReference type="Google" id="ProtNLM"/>
    </source>
</evidence>
<sequence length="278" mass="32730">PSECSFSIGTFAGNNFFFGEYIRARDVDWYYIFVWVGITTPVLFLILWGLGIGVFLKSLFNKWNENNIFNGFMFAGFIVPVSAVILLKSTLYDSWRHMFFIYPFLAYFMAKGLFFLSKVINNKLKIEKRATIILLGVLIFSTPVYSIIRMHPYQQVYFNFLAGKDPMLNFEGDYLGLSYRRGFEWILENDDRDTIKVLSTIGWGNRHLLLNHDRKRLQLIKHDLPRKSAFREGDYYVTNFRGYQPDWYQNATNIPPFDNEVFSINIRGMKILGVYRLH</sequence>
<evidence type="ECO:0000256" key="1">
    <source>
        <dbReference type="SAM" id="Phobius"/>
    </source>
</evidence>